<dbReference type="Gene3D" id="3.40.50.2000">
    <property type="entry name" value="Glycogen Phosphorylase B"/>
    <property type="match status" value="2"/>
</dbReference>
<dbReference type="PANTHER" id="PTHR12526">
    <property type="entry name" value="GLYCOSYLTRANSFERASE"/>
    <property type="match status" value="1"/>
</dbReference>
<name>A0AAN5G6L3_ECOLX</name>
<dbReference type="GO" id="GO:0016757">
    <property type="term" value="F:glycosyltransferase activity"/>
    <property type="evidence" value="ECO:0007669"/>
    <property type="project" value="InterPro"/>
</dbReference>
<organism evidence="2 3">
    <name type="scientific">Escherichia coli</name>
    <dbReference type="NCBI Taxonomy" id="562"/>
    <lineage>
        <taxon>Bacteria</taxon>
        <taxon>Pseudomonadati</taxon>
        <taxon>Pseudomonadota</taxon>
        <taxon>Gammaproteobacteria</taxon>
        <taxon>Enterobacterales</taxon>
        <taxon>Enterobacteriaceae</taxon>
        <taxon>Escherichia</taxon>
    </lineage>
</organism>
<feature type="domain" description="Glycosyl transferase family 1" evidence="1">
    <location>
        <begin position="178"/>
        <end position="330"/>
    </location>
</feature>
<dbReference type="InterPro" id="IPR001296">
    <property type="entry name" value="Glyco_trans_1"/>
</dbReference>
<accession>A0AAN5G6L3</accession>
<comment type="caution">
    <text evidence="2">The sequence shown here is derived from an EMBL/GenBank/DDBJ whole genome shotgun (WGS) entry which is preliminary data.</text>
</comment>
<dbReference type="Pfam" id="PF00534">
    <property type="entry name" value="Glycos_transf_1"/>
    <property type="match status" value="1"/>
</dbReference>
<dbReference type="RefSeq" id="WP_021523150.1">
    <property type="nucleotide sequence ID" value="NZ_AP019803.1"/>
</dbReference>
<evidence type="ECO:0000313" key="2">
    <source>
        <dbReference type="EMBL" id="HAJ5805268.1"/>
    </source>
</evidence>
<sequence length="350" mass="39987">MKNKISFIISDITNKGGTERVTALLSNILSSNIENAEVEIFSLQKKHANPFYFLSNKISVKYGNGWRYYSLLSYLIFCKKNKHKVIVESMGRLSLECGILAKAIRLHDIYFHEHVGLNSFKKAIQLIKIFSYYIAKKVIVLTSHDYNLLTTKYGIKNVIQIPNINPFDTSNNIIKPYDQRENIVIAVGRFTEQKNFNELIEIWHEANIPNWTLYIIGDGPNKRILEKAIAGMSSIKMFKTTDEICNYYNAAKIYAMTSLYEGLPMVLIESQSFGIPSVAYDCPTGPAEIITDNVNGFLIPFKNRELFIQKLRKLTSDDNLSNIFSTNAIKNSRKYNADAIIHKWISLLGI</sequence>
<evidence type="ECO:0000313" key="3">
    <source>
        <dbReference type="Proteomes" id="UP000842519"/>
    </source>
</evidence>
<reference evidence="2 3" key="1">
    <citation type="journal article" date="2018" name="Genome Biol.">
        <title>SKESA: strategic k-mer extension for scrupulous assemblies.</title>
        <authorList>
            <person name="Souvorov A."/>
            <person name="Agarwala R."/>
            <person name="Lipman D.J."/>
        </authorList>
    </citation>
    <scope>NUCLEOTIDE SEQUENCE [LARGE SCALE GENOMIC DNA]</scope>
    <source>
        <strain evidence="3">ecoli[ST-405]</strain>
    </source>
</reference>
<dbReference type="EMBL" id="DABGKQ010000016">
    <property type="protein sequence ID" value="HAJ5805268.1"/>
    <property type="molecule type" value="Genomic_DNA"/>
</dbReference>
<dbReference type="PANTHER" id="PTHR12526:SF630">
    <property type="entry name" value="GLYCOSYLTRANSFERASE"/>
    <property type="match status" value="1"/>
</dbReference>
<gene>
    <name evidence="2" type="ORF">HLZ39_12230</name>
</gene>
<dbReference type="GO" id="GO:1901135">
    <property type="term" value="P:carbohydrate derivative metabolic process"/>
    <property type="evidence" value="ECO:0007669"/>
    <property type="project" value="UniProtKB-ARBA"/>
</dbReference>
<protein>
    <submittedName>
        <fullName evidence="2">Glycosyltransferase</fullName>
    </submittedName>
</protein>
<dbReference type="AlphaFoldDB" id="A0AAN5G6L3"/>
<dbReference type="SUPFAM" id="SSF53756">
    <property type="entry name" value="UDP-Glycosyltransferase/glycogen phosphorylase"/>
    <property type="match status" value="1"/>
</dbReference>
<dbReference type="Proteomes" id="UP000842519">
    <property type="component" value="Unassembled WGS sequence"/>
</dbReference>
<proteinExistence type="predicted"/>
<evidence type="ECO:0000259" key="1">
    <source>
        <dbReference type="Pfam" id="PF00534"/>
    </source>
</evidence>